<dbReference type="Proteomes" id="UP000007305">
    <property type="component" value="Chromosome 5"/>
</dbReference>
<reference evidence="1" key="3">
    <citation type="submission" date="2021-05" db="UniProtKB">
        <authorList>
            <consortium name="EnsemblPlants"/>
        </authorList>
    </citation>
    <scope>IDENTIFICATION</scope>
    <source>
        <strain evidence="1">cv. B73</strain>
    </source>
</reference>
<sequence length="190" mass="21537">MNIILWTMVYDAYCTSDHRIEETSLINSNSSIASIMKTKSETKNTKITSHVTKVCVSRYNHITNQFKSTLQVTGQLATGQLKTVGLVKSVNKVVSPHDTDLCRTWLFDHNSTSSGDKVVCFSVCLIFCLTIEKQTTNLWIKSVLLQQVYLTLNTIYKLDKVSRLELTDGCYWPRNSSKACRLNNLCTKLL</sequence>
<organism evidence="1 2">
    <name type="scientific">Zea mays</name>
    <name type="common">Maize</name>
    <dbReference type="NCBI Taxonomy" id="4577"/>
    <lineage>
        <taxon>Eukaryota</taxon>
        <taxon>Viridiplantae</taxon>
        <taxon>Streptophyta</taxon>
        <taxon>Embryophyta</taxon>
        <taxon>Tracheophyta</taxon>
        <taxon>Spermatophyta</taxon>
        <taxon>Magnoliopsida</taxon>
        <taxon>Liliopsida</taxon>
        <taxon>Poales</taxon>
        <taxon>Poaceae</taxon>
        <taxon>PACMAD clade</taxon>
        <taxon>Panicoideae</taxon>
        <taxon>Andropogonodae</taxon>
        <taxon>Andropogoneae</taxon>
        <taxon>Tripsacinae</taxon>
        <taxon>Zea</taxon>
    </lineage>
</organism>
<evidence type="ECO:0000313" key="2">
    <source>
        <dbReference type="Proteomes" id="UP000007305"/>
    </source>
</evidence>
<keyword evidence="2" id="KW-1185">Reference proteome</keyword>
<reference evidence="2" key="1">
    <citation type="journal article" date="2009" name="Science">
        <title>The B73 maize genome: complexity, diversity, and dynamics.</title>
        <authorList>
            <person name="Schnable P.S."/>
            <person name="Ware D."/>
            <person name="Fulton R.S."/>
            <person name="Stein J.C."/>
            <person name="Wei F."/>
            <person name="Pasternak S."/>
            <person name="Liang C."/>
            <person name="Zhang J."/>
            <person name="Fulton L."/>
            <person name="Graves T.A."/>
            <person name="Minx P."/>
            <person name="Reily A.D."/>
            <person name="Courtney L."/>
            <person name="Kruchowski S.S."/>
            <person name="Tomlinson C."/>
            <person name="Strong C."/>
            <person name="Delehaunty K."/>
            <person name="Fronick C."/>
            <person name="Courtney B."/>
            <person name="Rock S.M."/>
            <person name="Belter E."/>
            <person name="Du F."/>
            <person name="Kim K."/>
            <person name="Abbott R.M."/>
            <person name="Cotton M."/>
            <person name="Levy A."/>
            <person name="Marchetto P."/>
            <person name="Ochoa K."/>
            <person name="Jackson S.M."/>
            <person name="Gillam B."/>
            <person name="Chen W."/>
            <person name="Yan L."/>
            <person name="Higginbotham J."/>
            <person name="Cardenas M."/>
            <person name="Waligorski J."/>
            <person name="Applebaum E."/>
            <person name="Phelps L."/>
            <person name="Falcone J."/>
            <person name="Kanchi K."/>
            <person name="Thane T."/>
            <person name="Scimone A."/>
            <person name="Thane N."/>
            <person name="Henke J."/>
            <person name="Wang T."/>
            <person name="Ruppert J."/>
            <person name="Shah N."/>
            <person name="Rotter K."/>
            <person name="Hodges J."/>
            <person name="Ingenthron E."/>
            <person name="Cordes M."/>
            <person name="Kohlberg S."/>
            <person name="Sgro J."/>
            <person name="Delgado B."/>
            <person name="Mead K."/>
            <person name="Chinwalla A."/>
            <person name="Leonard S."/>
            <person name="Crouse K."/>
            <person name="Collura K."/>
            <person name="Kudrna D."/>
            <person name="Currie J."/>
            <person name="He R."/>
            <person name="Angelova A."/>
            <person name="Rajasekar S."/>
            <person name="Mueller T."/>
            <person name="Lomeli R."/>
            <person name="Scara G."/>
            <person name="Ko A."/>
            <person name="Delaney K."/>
            <person name="Wissotski M."/>
            <person name="Lopez G."/>
            <person name="Campos D."/>
            <person name="Braidotti M."/>
            <person name="Ashley E."/>
            <person name="Golser W."/>
            <person name="Kim H."/>
            <person name="Lee S."/>
            <person name="Lin J."/>
            <person name="Dujmic Z."/>
            <person name="Kim W."/>
            <person name="Talag J."/>
            <person name="Zuccolo A."/>
            <person name="Fan C."/>
            <person name="Sebastian A."/>
            <person name="Kramer M."/>
            <person name="Spiegel L."/>
            <person name="Nascimento L."/>
            <person name="Zutavern T."/>
            <person name="Miller B."/>
            <person name="Ambroise C."/>
            <person name="Muller S."/>
            <person name="Spooner W."/>
            <person name="Narechania A."/>
            <person name="Ren L."/>
            <person name="Wei S."/>
            <person name="Kumari S."/>
            <person name="Faga B."/>
            <person name="Levy M.J."/>
            <person name="McMahan L."/>
            <person name="Van Buren P."/>
            <person name="Vaughn M.W."/>
            <person name="Ying K."/>
            <person name="Yeh C.-T."/>
            <person name="Emrich S.J."/>
            <person name="Jia Y."/>
            <person name="Kalyanaraman A."/>
            <person name="Hsia A.-P."/>
            <person name="Barbazuk W.B."/>
            <person name="Baucom R.S."/>
            <person name="Brutnell T.P."/>
            <person name="Carpita N.C."/>
            <person name="Chaparro C."/>
            <person name="Chia J.-M."/>
            <person name="Deragon J.-M."/>
            <person name="Estill J.C."/>
            <person name="Fu Y."/>
            <person name="Jeddeloh J.A."/>
            <person name="Han Y."/>
            <person name="Lee H."/>
            <person name="Li P."/>
            <person name="Lisch D.R."/>
            <person name="Liu S."/>
            <person name="Liu Z."/>
            <person name="Nagel D.H."/>
            <person name="McCann M.C."/>
            <person name="SanMiguel P."/>
            <person name="Myers A.M."/>
            <person name="Nettleton D."/>
            <person name="Nguyen J."/>
            <person name="Penning B.W."/>
            <person name="Ponnala L."/>
            <person name="Schneider K.L."/>
            <person name="Schwartz D.C."/>
            <person name="Sharma A."/>
            <person name="Soderlund C."/>
            <person name="Springer N.M."/>
            <person name="Sun Q."/>
            <person name="Wang H."/>
            <person name="Waterman M."/>
            <person name="Westerman R."/>
            <person name="Wolfgruber T.K."/>
            <person name="Yang L."/>
            <person name="Yu Y."/>
            <person name="Zhang L."/>
            <person name="Zhou S."/>
            <person name="Zhu Q."/>
            <person name="Bennetzen J.L."/>
            <person name="Dawe R.K."/>
            <person name="Jiang J."/>
            <person name="Jiang N."/>
            <person name="Presting G.G."/>
            <person name="Wessler S.R."/>
            <person name="Aluru S."/>
            <person name="Martienssen R.A."/>
            <person name="Clifton S.W."/>
            <person name="McCombie W.R."/>
            <person name="Wing R.A."/>
            <person name="Wilson R.K."/>
        </authorList>
    </citation>
    <scope>NUCLEOTIDE SEQUENCE [LARGE SCALE GENOMIC DNA]</scope>
    <source>
        <strain evidence="2">cv. B73</strain>
    </source>
</reference>
<protein>
    <submittedName>
        <fullName evidence="1">Uncharacterized protein</fullName>
    </submittedName>
</protein>
<accession>A0A804PL92</accession>
<dbReference type="EnsemblPlants" id="Zm00001eb248860_T001">
    <property type="protein sequence ID" value="Zm00001eb248860_P001"/>
    <property type="gene ID" value="Zm00001eb248860"/>
</dbReference>
<dbReference type="InParanoid" id="A0A804PL92"/>
<proteinExistence type="predicted"/>
<name>A0A804PL92_MAIZE</name>
<evidence type="ECO:0000313" key="1">
    <source>
        <dbReference type="EnsemblPlants" id="Zm00001eb248860_P001"/>
    </source>
</evidence>
<dbReference type="Gramene" id="Zm00001eb248860_T001">
    <property type="protein sequence ID" value="Zm00001eb248860_P001"/>
    <property type="gene ID" value="Zm00001eb248860"/>
</dbReference>
<reference evidence="1" key="2">
    <citation type="submission" date="2019-07" db="EMBL/GenBank/DDBJ databases">
        <authorList>
            <person name="Seetharam A."/>
            <person name="Woodhouse M."/>
            <person name="Cannon E."/>
        </authorList>
    </citation>
    <scope>NUCLEOTIDE SEQUENCE [LARGE SCALE GENOMIC DNA]</scope>
    <source>
        <strain evidence="1">cv. B73</strain>
    </source>
</reference>
<dbReference type="AlphaFoldDB" id="A0A804PL92"/>